<dbReference type="InParanoid" id="A0A6P8NQX0"/>
<keyword evidence="3 8" id="KW-0732">Signal</keyword>
<dbReference type="GO" id="GO:0007218">
    <property type="term" value="P:neuropeptide signaling pathway"/>
    <property type="evidence" value="ECO:0007669"/>
    <property type="project" value="TreeGrafter"/>
</dbReference>
<organism evidence="9 10">
    <name type="scientific">Geotrypetes seraphini</name>
    <name type="common">Gaboon caecilian</name>
    <name type="synonym">Caecilia seraphini</name>
    <dbReference type="NCBI Taxonomy" id="260995"/>
    <lineage>
        <taxon>Eukaryota</taxon>
        <taxon>Metazoa</taxon>
        <taxon>Chordata</taxon>
        <taxon>Craniata</taxon>
        <taxon>Vertebrata</taxon>
        <taxon>Euteleostomi</taxon>
        <taxon>Amphibia</taxon>
        <taxon>Gymnophiona</taxon>
        <taxon>Geotrypetes</taxon>
    </lineage>
</organism>
<dbReference type="OrthoDB" id="9892281at2759"/>
<proteinExistence type="inferred from homology"/>
<dbReference type="PRINTS" id="PR00712">
    <property type="entry name" value="BNATPEPTIDE"/>
</dbReference>
<dbReference type="GO" id="GO:0051427">
    <property type="term" value="F:hormone receptor binding"/>
    <property type="evidence" value="ECO:0007669"/>
    <property type="project" value="TreeGrafter"/>
</dbReference>
<dbReference type="InterPro" id="IPR030480">
    <property type="entry name" value="Natr_peptide_CS"/>
</dbReference>
<dbReference type="Proteomes" id="UP000515159">
    <property type="component" value="Chromosome 15"/>
</dbReference>
<name>A0A6P8NQX0_GEOSA</name>
<evidence type="ECO:0000256" key="6">
    <source>
        <dbReference type="RuleBase" id="RU003686"/>
    </source>
</evidence>
<sequence>MDSKIYFSCGLLMLLLVQFRSNGANPVYDLSPYHELDNLKAIIERLQEKFALIEAIDSNAELQDLGVQGGIQSDSLEDGDSQQSESRMIPNSPVSFKDSILKGLRGLQNPKMLRDSSCFGRRIDRIGSLSGLGCNSSRKN</sequence>
<dbReference type="PRINTS" id="PR00710">
    <property type="entry name" value="NATPEPTIDES"/>
</dbReference>
<dbReference type="GO" id="GO:0003085">
    <property type="term" value="P:negative regulation of systemic arterial blood pressure"/>
    <property type="evidence" value="ECO:0007669"/>
    <property type="project" value="TreeGrafter"/>
</dbReference>
<dbReference type="InterPro" id="IPR002408">
    <property type="entry name" value="Natriuretic_peptide_brain"/>
</dbReference>
<evidence type="ECO:0000313" key="9">
    <source>
        <dbReference type="Proteomes" id="UP000515159"/>
    </source>
</evidence>
<comment type="similarity">
    <text evidence="6">Belongs to the natriuretic peptide family.</text>
</comment>
<reference evidence="10" key="1">
    <citation type="submission" date="2025-08" db="UniProtKB">
        <authorList>
            <consortium name="RefSeq"/>
        </authorList>
    </citation>
    <scope>IDENTIFICATION</scope>
</reference>
<keyword evidence="9" id="KW-1185">Reference proteome</keyword>
<dbReference type="GO" id="GO:0097746">
    <property type="term" value="P:blood vessel diameter maintenance"/>
    <property type="evidence" value="ECO:0007669"/>
    <property type="project" value="UniProtKB-KW"/>
</dbReference>
<evidence type="ECO:0000256" key="5">
    <source>
        <dbReference type="ARBA" id="ARBA00023157"/>
    </source>
</evidence>
<dbReference type="AlphaFoldDB" id="A0A6P8NQX0"/>
<feature type="region of interest" description="Disordered" evidence="7">
    <location>
        <begin position="70"/>
        <end position="94"/>
    </location>
</feature>
<evidence type="ECO:0000256" key="1">
    <source>
        <dbReference type="ARBA" id="ARBA00004613"/>
    </source>
</evidence>
<dbReference type="InterPro" id="IPR000663">
    <property type="entry name" value="Natr_peptide"/>
</dbReference>
<evidence type="ECO:0000256" key="7">
    <source>
        <dbReference type="SAM" id="MobiDB-lite"/>
    </source>
</evidence>
<dbReference type="Pfam" id="PF00212">
    <property type="entry name" value="ANP"/>
    <property type="match status" value="1"/>
</dbReference>
<dbReference type="InterPro" id="IPR050787">
    <property type="entry name" value="Natriuretic_peptide"/>
</dbReference>
<dbReference type="GO" id="GO:0005179">
    <property type="term" value="F:hormone activity"/>
    <property type="evidence" value="ECO:0007669"/>
    <property type="project" value="InterPro"/>
</dbReference>
<dbReference type="RefSeq" id="XP_033778672.1">
    <property type="nucleotide sequence ID" value="XM_033922781.1"/>
</dbReference>
<evidence type="ECO:0000313" key="10">
    <source>
        <dbReference type="RefSeq" id="XP_033778672.1"/>
    </source>
</evidence>
<gene>
    <name evidence="10" type="primary">LOC117349378</name>
</gene>
<dbReference type="PANTHER" id="PTHR14066:SF10">
    <property type="entry name" value="NATRIURETIC PEPTIDES B"/>
    <property type="match status" value="1"/>
</dbReference>
<dbReference type="GO" id="GO:0005737">
    <property type="term" value="C:cytoplasm"/>
    <property type="evidence" value="ECO:0007669"/>
    <property type="project" value="TreeGrafter"/>
</dbReference>
<evidence type="ECO:0000256" key="2">
    <source>
        <dbReference type="ARBA" id="ARBA00022525"/>
    </source>
</evidence>
<dbReference type="PROSITE" id="PS00263">
    <property type="entry name" value="NATRIURETIC_PEPTIDE"/>
    <property type="match status" value="1"/>
</dbReference>
<evidence type="ECO:0000256" key="8">
    <source>
        <dbReference type="SAM" id="SignalP"/>
    </source>
</evidence>
<dbReference type="PANTHER" id="PTHR14066">
    <property type="entry name" value="ATRIAL NATRIURETIC FACTOR PRECURSOR"/>
    <property type="match status" value="1"/>
</dbReference>
<dbReference type="KEGG" id="gsh:117349378"/>
<dbReference type="SMART" id="SM00183">
    <property type="entry name" value="NAT_PEP"/>
    <property type="match status" value="1"/>
</dbReference>
<feature type="chain" id="PRO_5027729521" evidence="8">
    <location>
        <begin position="25"/>
        <end position="140"/>
    </location>
</feature>
<comment type="subcellular location">
    <subcellularLocation>
        <location evidence="1 6">Secreted</location>
    </subcellularLocation>
</comment>
<protein>
    <submittedName>
        <fullName evidence="10">Natriuretic peptides A-like</fullName>
    </submittedName>
</protein>
<keyword evidence="4 6" id="KW-0838">Vasoactive</keyword>
<evidence type="ECO:0000256" key="3">
    <source>
        <dbReference type="ARBA" id="ARBA00022729"/>
    </source>
</evidence>
<dbReference type="GeneID" id="117349378"/>
<feature type="signal peptide" evidence="8">
    <location>
        <begin position="1"/>
        <end position="24"/>
    </location>
</feature>
<evidence type="ECO:0000256" key="4">
    <source>
        <dbReference type="ARBA" id="ARBA00022858"/>
    </source>
</evidence>
<keyword evidence="2" id="KW-0964">Secreted</keyword>
<dbReference type="GO" id="GO:0006182">
    <property type="term" value="P:cGMP biosynthetic process"/>
    <property type="evidence" value="ECO:0007669"/>
    <property type="project" value="TreeGrafter"/>
</dbReference>
<accession>A0A6P8NQX0</accession>
<dbReference type="GO" id="GO:0019934">
    <property type="term" value="P:cGMP-mediated signaling"/>
    <property type="evidence" value="ECO:0007669"/>
    <property type="project" value="TreeGrafter"/>
</dbReference>
<dbReference type="GO" id="GO:0007168">
    <property type="term" value="P:receptor guanylyl cyclase signaling pathway"/>
    <property type="evidence" value="ECO:0007669"/>
    <property type="project" value="TreeGrafter"/>
</dbReference>
<dbReference type="FunCoup" id="A0A6P8NQX0">
    <property type="interactions" value="481"/>
</dbReference>
<keyword evidence="5" id="KW-1015">Disulfide bond</keyword>
<dbReference type="GO" id="GO:0005615">
    <property type="term" value="C:extracellular space"/>
    <property type="evidence" value="ECO:0007669"/>
    <property type="project" value="TreeGrafter"/>
</dbReference>